<dbReference type="SUPFAM" id="SSF53597">
    <property type="entry name" value="Dihydrofolate reductase-like"/>
    <property type="match status" value="1"/>
</dbReference>
<comment type="caution">
    <text evidence="2">The sequence shown here is derived from an EMBL/GenBank/DDBJ whole genome shotgun (WGS) entry which is preliminary data.</text>
</comment>
<dbReference type="PANTHER" id="PTHR38011">
    <property type="entry name" value="DIHYDROFOLATE REDUCTASE FAMILY PROTEIN (AFU_ORTHOLOGUE AFUA_8G06820)"/>
    <property type="match status" value="1"/>
</dbReference>
<feature type="domain" description="Bacterial bifunctional deaminase-reductase C-terminal" evidence="1">
    <location>
        <begin position="4"/>
        <end position="169"/>
    </location>
</feature>
<dbReference type="InterPro" id="IPR050765">
    <property type="entry name" value="Riboflavin_Biosynth_HTPR"/>
</dbReference>
<name>A4BJU8_9GAMM</name>
<dbReference type="RefSeq" id="WP_008046324.1">
    <property type="nucleotide sequence ID" value="NZ_CH724153.1"/>
</dbReference>
<dbReference type="PANTHER" id="PTHR38011:SF11">
    <property type="entry name" value="2,5-DIAMINO-6-RIBOSYLAMINO-4(3H)-PYRIMIDINONE 5'-PHOSPHATE REDUCTASE"/>
    <property type="match status" value="1"/>
</dbReference>
<dbReference type="STRING" id="314283.MED297_00320"/>
<dbReference type="GO" id="GO:0008703">
    <property type="term" value="F:5-amino-6-(5-phosphoribosylamino)uracil reductase activity"/>
    <property type="evidence" value="ECO:0007669"/>
    <property type="project" value="InterPro"/>
</dbReference>
<dbReference type="InterPro" id="IPR002734">
    <property type="entry name" value="RibDG_C"/>
</dbReference>
<protein>
    <recommendedName>
        <fullName evidence="1">Bacterial bifunctional deaminase-reductase C-terminal domain-containing protein</fullName>
    </recommendedName>
</protein>
<dbReference type="EMBL" id="AAOE01000037">
    <property type="protein sequence ID" value="EAR07615.1"/>
    <property type="molecule type" value="Genomic_DNA"/>
</dbReference>
<dbReference type="GO" id="GO:0009231">
    <property type="term" value="P:riboflavin biosynthetic process"/>
    <property type="evidence" value="ECO:0007669"/>
    <property type="project" value="InterPro"/>
</dbReference>
<dbReference type="InterPro" id="IPR024072">
    <property type="entry name" value="DHFR-like_dom_sf"/>
</dbReference>
<dbReference type="HOGENOM" id="CLU_043966_4_2_6"/>
<evidence type="ECO:0000313" key="3">
    <source>
        <dbReference type="Proteomes" id="UP000005953"/>
    </source>
</evidence>
<dbReference type="OrthoDB" id="9782335at2"/>
<organism evidence="2 3">
    <name type="scientific">Reinekea blandensis MED297</name>
    <dbReference type="NCBI Taxonomy" id="314283"/>
    <lineage>
        <taxon>Bacteria</taxon>
        <taxon>Pseudomonadati</taxon>
        <taxon>Pseudomonadota</taxon>
        <taxon>Gammaproteobacteria</taxon>
        <taxon>Oceanospirillales</taxon>
        <taxon>Saccharospirillaceae</taxon>
        <taxon>Reinekea</taxon>
    </lineage>
</organism>
<dbReference type="Pfam" id="PF01872">
    <property type="entry name" value="RibD_C"/>
    <property type="match status" value="1"/>
</dbReference>
<dbReference type="Gene3D" id="3.40.430.10">
    <property type="entry name" value="Dihydrofolate Reductase, subunit A"/>
    <property type="match status" value="1"/>
</dbReference>
<reference evidence="2 3" key="1">
    <citation type="submission" date="2006-02" db="EMBL/GenBank/DDBJ databases">
        <authorList>
            <person name="Pinhassi J."/>
            <person name="Pedros-Alio C."/>
            <person name="Ferriera S."/>
            <person name="Johnson J."/>
            <person name="Kravitz S."/>
            <person name="Halpern A."/>
            <person name="Remington K."/>
            <person name="Beeson K."/>
            <person name="Tran B."/>
            <person name="Rogers Y.-H."/>
            <person name="Friedman R."/>
            <person name="Venter J.C."/>
        </authorList>
    </citation>
    <scope>NUCLEOTIDE SEQUENCE [LARGE SCALE GENOMIC DNA]</scope>
    <source>
        <strain evidence="2 3">MED297</strain>
    </source>
</reference>
<keyword evidence="3" id="KW-1185">Reference proteome</keyword>
<sequence length="180" mass="20038">MQISAFIATSLDGFIARPDQSIDWLENATSDATEDYGYEAFVKDISSVVMGRKTFQRILTFPQWPFQHQRVIVLSQTMKAVPPSLKDSVQLFDGTPGQLVEILGAEGDTHVYVDGSRAIQSFIDENLLTDITLTTLPILIGDGVSLFGHLDRDVPLKHVSTKAFQNGFVQSHYLFSNCRL</sequence>
<dbReference type="AlphaFoldDB" id="A4BJU8"/>
<evidence type="ECO:0000259" key="1">
    <source>
        <dbReference type="Pfam" id="PF01872"/>
    </source>
</evidence>
<accession>A4BJU8</accession>
<gene>
    <name evidence="2" type="ORF">MED297_00320</name>
</gene>
<dbReference type="Proteomes" id="UP000005953">
    <property type="component" value="Unassembled WGS sequence"/>
</dbReference>
<evidence type="ECO:0000313" key="2">
    <source>
        <dbReference type="EMBL" id="EAR07615.1"/>
    </source>
</evidence>
<proteinExistence type="predicted"/>